<dbReference type="NCBIfam" id="TIGR01007">
    <property type="entry name" value="eps_fam"/>
    <property type="match status" value="1"/>
</dbReference>
<evidence type="ECO:0000256" key="5">
    <source>
        <dbReference type="ARBA" id="ARBA00022679"/>
    </source>
</evidence>
<dbReference type="InterPro" id="IPR050445">
    <property type="entry name" value="Bact_polysacc_biosynth/exp"/>
</dbReference>
<feature type="transmembrane region" description="Helical" evidence="19">
    <location>
        <begin position="451"/>
        <end position="471"/>
    </location>
</feature>
<proteinExistence type="inferred from homology"/>
<keyword evidence="24" id="KW-1185">Reference proteome</keyword>
<evidence type="ECO:0000256" key="11">
    <source>
        <dbReference type="ARBA" id="ARBA00023136"/>
    </source>
</evidence>
<evidence type="ECO:0000256" key="1">
    <source>
        <dbReference type="ARBA" id="ARBA00004429"/>
    </source>
</evidence>
<evidence type="ECO:0000259" key="21">
    <source>
        <dbReference type="Pfam" id="PF13614"/>
    </source>
</evidence>
<evidence type="ECO:0000256" key="6">
    <source>
        <dbReference type="ARBA" id="ARBA00022692"/>
    </source>
</evidence>
<dbReference type="NCBIfam" id="TIGR01005">
    <property type="entry name" value="eps_transp_fam"/>
    <property type="match status" value="1"/>
</dbReference>
<evidence type="ECO:0000313" key="24">
    <source>
        <dbReference type="Proteomes" id="UP000198908"/>
    </source>
</evidence>
<dbReference type="Pfam" id="PF13614">
    <property type="entry name" value="AAA_31"/>
    <property type="match status" value="1"/>
</dbReference>
<comment type="catalytic activity">
    <reaction evidence="14">
        <text>L-tyrosyl-[protein] + ATP = O-phospho-L-tyrosyl-[protein] + ADP + H(+)</text>
        <dbReference type="Rhea" id="RHEA:10596"/>
        <dbReference type="Rhea" id="RHEA-COMP:10136"/>
        <dbReference type="Rhea" id="RHEA-COMP:20101"/>
        <dbReference type="ChEBI" id="CHEBI:15378"/>
        <dbReference type="ChEBI" id="CHEBI:30616"/>
        <dbReference type="ChEBI" id="CHEBI:46858"/>
        <dbReference type="ChEBI" id="CHEBI:61978"/>
        <dbReference type="ChEBI" id="CHEBI:456216"/>
    </reaction>
</comment>
<keyword evidence="18" id="KW-0175">Coiled coil</keyword>
<dbReference type="InterPro" id="IPR025669">
    <property type="entry name" value="AAA_dom"/>
</dbReference>
<evidence type="ECO:0000256" key="9">
    <source>
        <dbReference type="ARBA" id="ARBA00022840"/>
    </source>
</evidence>
<name>A0A1G6GN60_9BURK</name>
<keyword evidence="9" id="KW-0067">ATP-binding</keyword>
<evidence type="ECO:0000256" key="10">
    <source>
        <dbReference type="ARBA" id="ARBA00022989"/>
    </source>
</evidence>
<dbReference type="AlphaFoldDB" id="A0A1G6GN60"/>
<evidence type="ECO:0000256" key="8">
    <source>
        <dbReference type="ARBA" id="ARBA00022777"/>
    </source>
</evidence>
<dbReference type="Pfam" id="PF13807">
    <property type="entry name" value="GNVR"/>
    <property type="match status" value="1"/>
</dbReference>
<comment type="subcellular location">
    <subcellularLocation>
        <location evidence="1">Cell inner membrane</location>
        <topology evidence="1">Multi-pass membrane protein</topology>
    </subcellularLocation>
</comment>
<evidence type="ECO:0000256" key="15">
    <source>
        <dbReference type="ARBA" id="ARBA00054296"/>
    </source>
</evidence>
<evidence type="ECO:0000256" key="18">
    <source>
        <dbReference type="SAM" id="Coils"/>
    </source>
</evidence>
<dbReference type="InterPro" id="IPR027417">
    <property type="entry name" value="P-loop_NTPase"/>
</dbReference>
<keyword evidence="7" id="KW-0547">Nucleotide-binding</keyword>
<dbReference type="CDD" id="cd05387">
    <property type="entry name" value="BY-kinase"/>
    <property type="match status" value="1"/>
</dbReference>
<evidence type="ECO:0000256" key="19">
    <source>
        <dbReference type="SAM" id="Phobius"/>
    </source>
</evidence>
<evidence type="ECO:0000256" key="13">
    <source>
        <dbReference type="ARBA" id="ARBA00023169"/>
    </source>
</evidence>
<evidence type="ECO:0000256" key="4">
    <source>
        <dbReference type="ARBA" id="ARBA00022519"/>
    </source>
</evidence>
<feature type="transmembrane region" description="Helical" evidence="19">
    <location>
        <begin position="33"/>
        <end position="51"/>
    </location>
</feature>
<keyword evidence="4" id="KW-0997">Cell inner membrane</keyword>
<dbReference type="InterPro" id="IPR003856">
    <property type="entry name" value="LPS_length_determ_N"/>
</dbReference>
<feature type="domain" description="Tyrosine-protein kinase G-rich" evidence="22">
    <location>
        <begin position="393"/>
        <end position="473"/>
    </location>
</feature>
<evidence type="ECO:0000256" key="3">
    <source>
        <dbReference type="ARBA" id="ARBA00022475"/>
    </source>
</evidence>
<sequence>MAMNYDGAYYGAAGADERYLGDYLRTMVANWRAIAVVTLAVTLLGAAYAFLATPTYRADVLFHLVDKGDGAKKDSSLPPLTGMFDEKSSANGVIEMLKSRNVTEETVRRLHLDISARPREMPVIGGMLSGIMGSEWAQRLPSLLRPSGYAWGGGDIKVSRFDTPEALYERDFTLVAGDEPGTFLLRDPDGIPLLQGRVGEDVTANTSVGPISLHVDSLSGPPGTPFLLTRASTLTTVDRLERSLEIQEVGLQSGVIRASLEGHNSKLTASILNNVAREFIKQDIASRSAEAEHMLAFLDDQLPQLRAQVDAAEQRYNKFRNEHGTVDLGEESRLLLQQVSDNKTRLEDLRQQRAELAQRFTEHHPAVQALDAQIGTLQAAQSALTRNVAQLPDTEQNAVRLLRDVNVSTELYTSLLNSAQQLRVARAGQVGDVRVVDFAEAPDDPVRPKRLLVIVLAIGAGLVLGVLVAFVRKSLYGGVERPDELEAALGVPVFAVVPRSPQQLRLQHHVTLRRRGLHVLAQQNPQDVAVEGVRSLRTSLQLTLNDARNNIVMLTGSRPDIGKSFLSVNLAALVASVNKRVLIVDGDMRRGDVHSHFGIAHQPGLSDVLLGADLNGAIQHEVLPGLDVLAKGSLHSHPSELLMSPRFESLLEELKAKYDLVIVDTPPVLAVTDSTVIGRYAGTTLLAIRHGRHPISELEETVKRLRIGGVNLRGVLLTDVPKTGAFIGGGYRGGYYGYESIAG</sequence>
<dbReference type="Pfam" id="PF02706">
    <property type="entry name" value="Wzz"/>
    <property type="match status" value="1"/>
</dbReference>
<dbReference type="PANTHER" id="PTHR32309">
    <property type="entry name" value="TYROSINE-PROTEIN KINASE"/>
    <property type="match status" value="1"/>
</dbReference>
<feature type="domain" description="AAA" evidence="21">
    <location>
        <begin position="561"/>
        <end position="673"/>
    </location>
</feature>
<reference evidence="24" key="1">
    <citation type="submission" date="2016-09" db="EMBL/GenBank/DDBJ databases">
        <authorList>
            <person name="Varghese N."/>
            <person name="Submissions S."/>
        </authorList>
    </citation>
    <scope>NUCLEOTIDE SEQUENCE [LARGE SCALE GENOMIC DNA]</scope>
    <source>
        <strain evidence="24">TNe-862</strain>
    </source>
</reference>
<gene>
    <name evidence="23" type="ORF">SAMN05421548_101126</name>
</gene>
<keyword evidence="8 23" id="KW-0418">Kinase</keyword>
<dbReference type="EMBL" id="FMYQ01000001">
    <property type="protein sequence ID" value="SDB83432.1"/>
    <property type="molecule type" value="Genomic_DNA"/>
</dbReference>
<protein>
    <recommendedName>
        <fullName evidence="16">Putative tyrosine-protein kinase EpsB</fullName>
    </recommendedName>
    <alternativeName>
        <fullName evidence="17">EPS I polysaccharide export protein EpsB</fullName>
    </alternativeName>
</protein>
<evidence type="ECO:0000259" key="20">
    <source>
        <dbReference type="Pfam" id="PF02706"/>
    </source>
</evidence>
<dbReference type="FunFam" id="3.40.50.300:FF:000527">
    <property type="entry name" value="Tyrosine-protein kinase etk"/>
    <property type="match status" value="1"/>
</dbReference>
<evidence type="ECO:0000313" key="23">
    <source>
        <dbReference type="EMBL" id="SDB83432.1"/>
    </source>
</evidence>
<evidence type="ECO:0000256" key="7">
    <source>
        <dbReference type="ARBA" id="ARBA00022741"/>
    </source>
</evidence>
<dbReference type="SUPFAM" id="SSF52540">
    <property type="entry name" value="P-loop containing nucleoside triphosphate hydrolases"/>
    <property type="match status" value="1"/>
</dbReference>
<dbReference type="Gene3D" id="3.40.50.300">
    <property type="entry name" value="P-loop containing nucleotide triphosphate hydrolases"/>
    <property type="match status" value="1"/>
</dbReference>
<evidence type="ECO:0000256" key="2">
    <source>
        <dbReference type="ARBA" id="ARBA00008883"/>
    </source>
</evidence>
<keyword evidence="5" id="KW-0808">Transferase</keyword>
<dbReference type="PANTHER" id="PTHR32309:SF32">
    <property type="entry name" value="TYROSINE-PROTEIN KINASE ETK-RELATED"/>
    <property type="match status" value="1"/>
</dbReference>
<dbReference type="InterPro" id="IPR005700">
    <property type="entry name" value="EPS_ExoP-like"/>
</dbReference>
<dbReference type="GO" id="GO:0005524">
    <property type="term" value="F:ATP binding"/>
    <property type="evidence" value="ECO:0007669"/>
    <property type="project" value="UniProtKB-KW"/>
</dbReference>
<keyword evidence="6 19" id="KW-0812">Transmembrane</keyword>
<dbReference type="GO" id="GO:0005886">
    <property type="term" value="C:plasma membrane"/>
    <property type="evidence" value="ECO:0007669"/>
    <property type="project" value="UniProtKB-SubCell"/>
</dbReference>
<dbReference type="Proteomes" id="UP000198908">
    <property type="component" value="Unassembled WGS sequence"/>
</dbReference>
<dbReference type="InterPro" id="IPR032807">
    <property type="entry name" value="GNVR"/>
</dbReference>
<dbReference type="InterPro" id="IPR005702">
    <property type="entry name" value="Wzc-like_C"/>
</dbReference>
<dbReference type="RefSeq" id="WP_091993089.1">
    <property type="nucleotide sequence ID" value="NZ_FMYQ01000001.1"/>
</dbReference>
<dbReference type="GO" id="GO:0000271">
    <property type="term" value="P:polysaccharide biosynthetic process"/>
    <property type="evidence" value="ECO:0007669"/>
    <property type="project" value="UniProtKB-KW"/>
</dbReference>
<keyword evidence="3" id="KW-1003">Cell membrane</keyword>
<feature type="domain" description="Polysaccharide chain length determinant N-terminal" evidence="20">
    <location>
        <begin position="20"/>
        <end position="109"/>
    </location>
</feature>
<evidence type="ECO:0000256" key="17">
    <source>
        <dbReference type="ARBA" id="ARBA00081049"/>
    </source>
</evidence>
<evidence type="ECO:0000256" key="14">
    <source>
        <dbReference type="ARBA" id="ARBA00053015"/>
    </source>
</evidence>
<feature type="coiled-coil region" evidence="18">
    <location>
        <begin position="295"/>
        <end position="359"/>
    </location>
</feature>
<evidence type="ECO:0000256" key="16">
    <source>
        <dbReference type="ARBA" id="ARBA00067833"/>
    </source>
</evidence>
<dbReference type="GO" id="GO:0004713">
    <property type="term" value="F:protein tyrosine kinase activity"/>
    <property type="evidence" value="ECO:0007669"/>
    <property type="project" value="UniProtKB-KW"/>
</dbReference>
<evidence type="ECO:0000259" key="22">
    <source>
        <dbReference type="Pfam" id="PF13807"/>
    </source>
</evidence>
<keyword evidence="11 19" id="KW-0472">Membrane</keyword>
<keyword evidence="12" id="KW-0829">Tyrosine-protein kinase</keyword>
<evidence type="ECO:0000256" key="12">
    <source>
        <dbReference type="ARBA" id="ARBA00023137"/>
    </source>
</evidence>
<organism evidence="23 24">
    <name type="scientific">Paraburkholderia lycopersici</name>
    <dbReference type="NCBI Taxonomy" id="416944"/>
    <lineage>
        <taxon>Bacteria</taxon>
        <taxon>Pseudomonadati</taxon>
        <taxon>Pseudomonadota</taxon>
        <taxon>Betaproteobacteria</taxon>
        <taxon>Burkholderiales</taxon>
        <taxon>Burkholderiaceae</taxon>
        <taxon>Paraburkholderia</taxon>
    </lineage>
</organism>
<comment type="function">
    <text evidence="15">Probably involved in polymerization and/or export of exopolysaccharide EPS I which functions as a virulence factor. May be involved in an ATP-dependent process in the pathway for EPS I production, possibly export of the trimeric repeat units across the inner membrane or their polymerization.</text>
</comment>
<dbReference type="Pfam" id="PF23607">
    <property type="entry name" value="WZC_N"/>
    <property type="match status" value="1"/>
</dbReference>
<dbReference type="STRING" id="416944.SAMN05421548_101126"/>
<keyword evidence="10 19" id="KW-1133">Transmembrane helix</keyword>
<dbReference type="GO" id="GO:0042802">
    <property type="term" value="F:identical protein binding"/>
    <property type="evidence" value="ECO:0007669"/>
    <property type="project" value="UniProtKB-ARBA"/>
</dbReference>
<comment type="similarity">
    <text evidence="2">Belongs to the etk/wzc family.</text>
</comment>
<accession>A0A1G6GN60</accession>
<keyword evidence="13" id="KW-0270">Exopolysaccharide synthesis</keyword>
<dbReference type="OrthoDB" id="9808257at2"/>